<keyword evidence="2" id="KW-0472">Membrane</keyword>
<sequence>MNDLDVDDDPELRDALHAAVACGPPAAPLDDLLLAAHRARRGRGVRRAAGGLAVAAVAAAAVLAGTHLLAAPVTGGDDRTGLATRPAEEQPPPDLEVHVTSEGRLVASPGTAIERTVADPLGREPSGRSWGLVVRRGDTELWGLVDWSGAGTFTSVEPARVRFAAVEDWLDHVVAASTGTVEPHPVYFTPDGSLRGTGPTRVVAVRTGVDLGPAADGTFTAAAELRVRGQRRWVLARLRPGHAPVYVLVQGDRFADSLPALVRDARSLYGDLFSALAAGGRR</sequence>
<name>A0ABU2BVL2_9ACTN</name>
<evidence type="ECO:0000256" key="2">
    <source>
        <dbReference type="SAM" id="Phobius"/>
    </source>
</evidence>
<evidence type="ECO:0000313" key="4">
    <source>
        <dbReference type="Proteomes" id="UP001183648"/>
    </source>
</evidence>
<proteinExistence type="predicted"/>
<evidence type="ECO:0000313" key="3">
    <source>
        <dbReference type="EMBL" id="MDR7362665.1"/>
    </source>
</evidence>
<keyword evidence="2" id="KW-0812">Transmembrane</keyword>
<reference evidence="3 4" key="1">
    <citation type="submission" date="2023-07" db="EMBL/GenBank/DDBJ databases">
        <title>Sequencing the genomes of 1000 actinobacteria strains.</title>
        <authorList>
            <person name="Klenk H.-P."/>
        </authorList>
    </citation>
    <scope>NUCLEOTIDE SEQUENCE [LARGE SCALE GENOMIC DNA]</scope>
    <source>
        <strain evidence="3 4">DSM 19426</strain>
    </source>
</reference>
<dbReference type="EMBL" id="JAVDYG010000001">
    <property type="protein sequence ID" value="MDR7362665.1"/>
    <property type="molecule type" value="Genomic_DNA"/>
</dbReference>
<comment type="caution">
    <text evidence="3">The sequence shown here is derived from an EMBL/GenBank/DDBJ whole genome shotgun (WGS) entry which is preliminary data.</text>
</comment>
<accession>A0ABU2BVL2</accession>
<evidence type="ECO:0000256" key="1">
    <source>
        <dbReference type="SAM" id="MobiDB-lite"/>
    </source>
</evidence>
<protein>
    <submittedName>
        <fullName evidence="3">Uncharacterized protein</fullName>
    </submittedName>
</protein>
<dbReference type="Proteomes" id="UP001183648">
    <property type="component" value="Unassembled WGS sequence"/>
</dbReference>
<feature type="region of interest" description="Disordered" evidence="1">
    <location>
        <begin position="74"/>
        <end position="95"/>
    </location>
</feature>
<dbReference type="RefSeq" id="WP_310301969.1">
    <property type="nucleotide sequence ID" value="NZ_BAAAPS010000008.1"/>
</dbReference>
<gene>
    <name evidence="3" type="ORF">J2S63_002218</name>
</gene>
<keyword evidence="4" id="KW-1185">Reference proteome</keyword>
<feature type="transmembrane region" description="Helical" evidence="2">
    <location>
        <begin position="48"/>
        <end position="70"/>
    </location>
</feature>
<organism evidence="3 4">
    <name type="scientific">Nocardioides marmoribigeumensis</name>
    <dbReference type="NCBI Taxonomy" id="433649"/>
    <lineage>
        <taxon>Bacteria</taxon>
        <taxon>Bacillati</taxon>
        <taxon>Actinomycetota</taxon>
        <taxon>Actinomycetes</taxon>
        <taxon>Propionibacteriales</taxon>
        <taxon>Nocardioidaceae</taxon>
        <taxon>Nocardioides</taxon>
    </lineage>
</organism>
<keyword evidence="2" id="KW-1133">Transmembrane helix</keyword>